<dbReference type="RefSeq" id="WP_074254840.1">
    <property type="nucleotide sequence ID" value="NZ_FSRL01000001.1"/>
</dbReference>
<dbReference type="AlphaFoldDB" id="A0A1N6EEL7"/>
<dbReference type="OrthoDB" id="7691751at2"/>
<organism evidence="2 3">
    <name type="scientific">Vannielia litorea</name>
    <dbReference type="NCBI Taxonomy" id="1217970"/>
    <lineage>
        <taxon>Bacteria</taxon>
        <taxon>Pseudomonadati</taxon>
        <taxon>Pseudomonadota</taxon>
        <taxon>Alphaproteobacteria</taxon>
        <taxon>Rhodobacterales</taxon>
        <taxon>Paracoccaceae</taxon>
        <taxon>Vannielia</taxon>
    </lineage>
</organism>
<accession>A0A1N6EEL7</accession>
<feature type="transmembrane region" description="Helical" evidence="1">
    <location>
        <begin position="94"/>
        <end position="118"/>
    </location>
</feature>
<evidence type="ECO:0000256" key="1">
    <source>
        <dbReference type="SAM" id="Phobius"/>
    </source>
</evidence>
<keyword evidence="3" id="KW-1185">Reference proteome</keyword>
<name>A0A1N6EEL7_9RHOB</name>
<sequence length="123" mass="13858">MEHPVKQVADGLAQMMGERLGIRRGETLAEKLRKGGRLLPRKVRREAAFIAETEARMAVPKFAFQYDPARVARAEKTVRGFLETVDPADRRKGVVLGILGWLAFNFLLVSGLVIWWLVESGRI</sequence>
<reference evidence="3" key="1">
    <citation type="submission" date="2016-11" db="EMBL/GenBank/DDBJ databases">
        <authorList>
            <person name="Varghese N."/>
            <person name="Submissions S."/>
        </authorList>
    </citation>
    <scope>NUCLEOTIDE SEQUENCE [LARGE SCALE GENOMIC DNA]</scope>
    <source>
        <strain evidence="3">DSM 29440</strain>
    </source>
</reference>
<dbReference type="STRING" id="1217970.SAMN05444002_0681"/>
<keyword evidence="1" id="KW-0812">Transmembrane</keyword>
<keyword evidence="1" id="KW-1133">Transmembrane helix</keyword>
<dbReference type="EMBL" id="FSRL01000001">
    <property type="protein sequence ID" value="SIN81495.1"/>
    <property type="molecule type" value="Genomic_DNA"/>
</dbReference>
<gene>
    <name evidence="2" type="ORF">SAMN05444002_0681</name>
</gene>
<dbReference type="Proteomes" id="UP000184932">
    <property type="component" value="Unassembled WGS sequence"/>
</dbReference>
<protein>
    <submittedName>
        <fullName evidence="2">Uncharacterized protein</fullName>
    </submittedName>
</protein>
<proteinExistence type="predicted"/>
<evidence type="ECO:0000313" key="3">
    <source>
        <dbReference type="Proteomes" id="UP000184932"/>
    </source>
</evidence>
<evidence type="ECO:0000313" key="2">
    <source>
        <dbReference type="EMBL" id="SIN81495.1"/>
    </source>
</evidence>
<keyword evidence="1" id="KW-0472">Membrane</keyword>